<dbReference type="Pfam" id="PF14703">
    <property type="entry name" value="PHM7_cyt"/>
    <property type="match status" value="1"/>
</dbReference>
<dbReference type="InterPro" id="IPR045122">
    <property type="entry name" value="Csc1-like"/>
</dbReference>
<name>S8AF09_DACHA</name>
<evidence type="ECO:0000256" key="2">
    <source>
        <dbReference type="ARBA" id="ARBA00007779"/>
    </source>
</evidence>
<dbReference type="Pfam" id="PF02714">
    <property type="entry name" value="RSN1_7TM"/>
    <property type="match status" value="1"/>
</dbReference>
<feature type="transmembrane region" description="Helical" evidence="8">
    <location>
        <begin position="126"/>
        <end position="147"/>
    </location>
</feature>
<evidence type="ECO:0000256" key="5">
    <source>
        <dbReference type="ARBA" id="ARBA00022989"/>
    </source>
</evidence>
<dbReference type="OrthoDB" id="2150324at2759"/>
<feature type="transmembrane region" description="Helical" evidence="8">
    <location>
        <begin position="405"/>
        <end position="429"/>
    </location>
</feature>
<evidence type="ECO:0008006" key="14">
    <source>
        <dbReference type="Google" id="ProtNLM"/>
    </source>
</evidence>
<dbReference type="STRING" id="1284197.S8AF09"/>
<dbReference type="AlphaFoldDB" id="S8AF09"/>
<dbReference type="HOGENOM" id="CLU_009187_1_0_1"/>
<feature type="domain" description="CSC1/OSCA1-like cytosolic" evidence="11">
    <location>
        <begin position="220"/>
        <end position="389"/>
    </location>
</feature>
<comment type="subcellular location">
    <subcellularLocation>
        <location evidence="1">Membrane</location>
        <topology evidence="1">Multi-pass membrane protein</topology>
    </subcellularLocation>
</comment>
<dbReference type="InterPro" id="IPR032880">
    <property type="entry name" value="CSC1/OSCA1-like_N"/>
</dbReference>
<keyword evidence="4 8" id="KW-0812">Transmembrane</keyword>
<dbReference type="EMBL" id="AQGS01000239">
    <property type="protein sequence ID" value="EPS41494.1"/>
    <property type="molecule type" value="Genomic_DNA"/>
</dbReference>
<evidence type="ECO:0000259" key="9">
    <source>
        <dbReference type="Pfam" id="PF02714"/>
    </source>
</evidence>
<comment type="caution">
    <text evidence="12">The sequence shown here is derived from an EMBL/GenBank/DDBJ whole genome shotgun (WGS) entry which is preliminary data.</text>
</comment>
<gene>
    <name evidence="12" type="ORF">H072_4603</name>
</gene>
<dbReference type="GO" id="GO:0005886">
    <property type="term" value="C:plasma membrane"/>
    <property type="evidence" value="ECO:0007669"/>
    <property type="project" value="TreeGrafter"/>
</dbReference>
<feature type="transmembrane region" description="Helical" evidence="8">
    <location>
        <begin position="494"/>
        <end position="521"/>
    </location>
</feature>
<organism evidence="12 13">
    <name type="scientific">Dactylellina haptotyla (strain CBS 200.50)</name>
    <name type="common">Nematode-trapping fungus</name>
    <name type="synonym">Monacrosporium haptotylum</name>
    <dbReference type="NCBI Taxonomy" id="1284197"/>
    <lineage>
        <taxon>Eukaryota</taxon>
        <taxon>Fungi</taxon>
        <taxon>Dikarya</taxon>
        <taxon>Ascomycota</taxon>
        <taxon>Pezizomycotina</taxon>
        <taxon>Orbiliomycetes</taxon>
        <taxon>Orbiliales</taxon>
        <taxon>Orbiliaceae</taxon>
        <taxon>Dactylellina</taxon>
    </lineage>
</organism>
<evidence type="ECO:0000256" key="8">
    <source>
        <dbReference type="SAM" id="Phobius"/>
    </source>
</evidence>
<evidence type="ECO:0000256" key="3">
    <source>
        <dbReference type="ARBA" id="ARBA00022448"/>
    </source>
</evidence>
<evidence type="ECO:0000313" key="12">
    <source>
        <dbReference type="EMBL" id="EPS41494.1"/>
    </source>
</evidence>
<proteinExistence type="inferred from homology"/>
<reference evidence="13" key="2">
    <citation type="submission" date="2013-04" db="EMBL/GenBank/DDBJ databases">
        <title>Genomic mechanisms accounting for the adaptation to parasitism in nematode-trapping fungi.</title>
        <authorList>
            <person name="Ahren D.G."/>
        </authorList>
    </citation>
    <scope>NUCLEOTIDE SEQUENCE [LARGE SCALE GENOMIC DNA]</scope>
    <source>
        <strain evidence="13">CBS 200.50</strain>
    </source>
</reference>
<feature type="transmembrane region" description="Helical" evidence="8">
    <location>
        <begin position="666"/>
        <end position="687"/>
    </location>
</feature>
<keyword evidence="3" id="KW-0813">Transport</keyword>
<dbReference type="InterPro" id="IPR003864">
    <property type="entry name" value="CSC1/OSCA1-like_7TM"/>
</dbReference>
<comment type="similarity">
    <text evidence="2">Belongs to the CSC1 (TC 1.A.17) family.</text>
</comment>
<keyword evidence="13" id="KW-1185">Reference proteome</keyword>
<accession>S8AF09</accession>
<evidence type="ECO:0000256" key="7">
    <source>
        <dbReference type="SAM" id="MobiDB-lite"/>
    </source>
</evidence>
<dbReference type="eggNOG" id="KOG1134">
    <property type="taxonomic scope" value="Eukaryota"/>
</dbReference>
<feature type="transmembrane region" description="Helical" evidence="8">
    <location>
        <begin position="170"/>
        <end position="194"/>
    </location>
</feature>
<evidence type="ECO:0000256" key="1">
    <source>
        <dbReference type="ARBA" id="ARBA00004141"/>
    </source>
</evidence>
<dbReference type="InterPro" id="IPR027815">
    <property type="entry name" value="CSC1/OSCA1-like_cyt"/>
</dbReference>
<feature type="region of interest" description="Disordered" evidence="7">
    <location>
        <begin position="859"/>
        <end position="1033"/>
    </location>
</feature>
<feature type="transmembrane region" description="Helical" evidence="8">
    <location>
        <begin position="40"/>
        <end position="61"/>
    </location>
</feature>
<evidence type="ECO:0000256" key="6">
    <source>
        <dbReference type="ARBA" id="ARBA00023136"/>
    </source>
</evidence>
<evidence type="ECO:0000256" key="4">
    <source>
        <dbReference type="ARBA" id="ARBA00022692"/>
    </source>
</evidence>
<keyword evidence="6 8" id="KW-0472">Membrane</keyword>
<reference evidence="12 13" key="1">
    <citation type="journal article" date="2013" name="PLoS Genet.">
        <title>Genomic mechanisms accounting for the adaptation to parasitism in nematode-trapping fungi.</title>
        <authorList>
            <person name="Meerupati T."/>
            <person name="Andersson K.M."/>
            <person name="Friman E."/>
            <person name="Kumar D."/>
            <person name="Tunlid A."/>
            <person name="Ahren D."/>
        </authorList>
    </citation>
    <scope>NUCLEOTIDE SEQUENCE [LARGE SCALE GENOMIC DNA]</scope>
    <source>
        <strain evidence="12 13">CBS 200.50</strain>
    </source>
</reference>
<dbReference type="GO" id="GO:0005227">
    <property type="term" value="F:calcium-activated cation channel activity"/>
    <property type="evidence" value="ECO:0007669"/>
    <property type="project" value="InterPro"/>
</dbReference>
<protein>
    <recommendedName>
        <fullName evidence="14">DUF221-domain-containing protein</fullName>
    </recommendedName>
</protein>
<dbReference type="PANTHER" id="PTHR13018">
    <property type="entry name" value="PROBABLE MEMBRANE PROTEIN DUF221-RELATED"/>
    <property type="match status" value="1"/>
</dbReference>
<keyword evidence="5 8" id="KW-1133">Transmembrane helix</keyword>
<feature type="transmembrane region" description="Helical" evidence="8">
    <location>
        <begin position="612"/>
        <end position="639"/>
    </location>
</feature>
<feature type="domain" description="CSC1/OSCA1-like 7TM region" evidence="9">
    <location>
        <begin position="401"/>
        <end position="684"/>
    </location>
</feature>
<sequence length="1033" mass="116295">MDPECPWSSSGLLSKRDKNIDLLLKYLSNPFKKQLDKGSFAAAIITSLLVSLAIFAIFCFIRPLNTIVYAPRLKHSDEKHAPPPIEKGYFTWLLPVFKAKEDDLVEKIGLDAIVFLRFIRMMRNMLAVLSILAVIMIAVNSGCTAHLRDKVPGSVPDGVDPFVYMSPQFVFGRCIGAHILQTWIFNIVICYFIWSSYRKLVKLKTDWFKTEEYRSALYAKTVMVTDVPGPLQSNNGLADIIAAIQLDPRIADDMKARIARDVKELPKLVHEHEKTVRELESVLAKYLRYPDRLPPNRPVMTPFKDDRKTRGRGKVDAIEYLDQRLKLLETRIKEVRSSIDLKAPLPYGFVSFSTVENAHTVAFQASKQKKVEGTKIKLAPRPTDLIWKNLAKSKRQRRWNRTWGWVLYIFLTVAWIVPNAFIATFLANFSTIGAFWPEFQATVDRHRTFWSIVQGVAAPGLTSLIFLCLPYLMRGISARQGDISKTARERHATAKLFSFFVFNNLVIFTIFGTLWGFVAVIVNETGIKKTPLKEALKKFSFADSTITAVFNVSRFWVVYLLQRNMGAFLDLIQLYALSLRWFYRKFRNPTPREMIEWSAPQPMDFASYYNYFLFYATIVFSFAPVHPLVVPVACLYFAIDSFFRKYAFMYIFVTKYESGGMFWRILVNRTLVAASFGNLVTAGLVWVKFSPRASPTTAAALVPILGLILFKLYCVKVFDDKMNFSTEIESMEGVGEISEEALKRHRNDHLSDRYGHPALTKKLMKPLVHDKVKHLLARVYTERRDEAEPLSAGVYVAGRENVEGVGMETMQDGVPGVPATGMEHYGFLKEHQLDYNSLSGHQKREFGYLFDSRPMSMIYESSSRPGTPGGPRTPGRDFGTPPPPGTPGPFYITPTRREPQSNLGSPSLGPKRLNFSTGRSPLATGDAPVELPADSPVGRPGGYFDQRPQTAGTESESDLAALLRASQAMGRSMTPAEGYESQATSRPTSRAASNHSQDQGNGSPQQRPPLPPGTGGWNTKGQGPSGYESYRKG</sequence>
<dbReference type="Pfam" id="PF13967">
    <property type="entry name" value="RSN1_TM"/>
    <property type="match status" value="1"/>
</dbReference>
<dbReference type="PANTHER" id="PTHR13018:SF149">
    <property type="entry name" value="DOMAIN PROTEIN, PUTATIVE (AFU_ORTHOLOGUE AFUA_3G11660)-RELATED"/>
    <property type="match status" value="1"/>
</dbReference>
<feature type="domain" description="CSC1/OSCA1-like N-terminal transmembrane" evidence="10">
    <location>
        <begin position="40"/>
        <end position="195"/>
    </location>
</feature>
<feature type="compositionally biased region" description="Polar residues" evidence="7">
    <location>
        <begin position="981"/>
        <end position="1005"/>
    </location>
</feature>
<dbReference type="OMA" id="VAWIVPN"/>
<feature type="transmembrane region" description="Helical" evidence="8">
    <location>
        <begin position="449"/>
        <end position="473"/>
    </location>
</feature>
<evidence type="ECO:0000313" key="13">
    <source>
        <dbReference type="Proteomes" id="UP000015100"/>
    </source>
</evidence>
<feature type="transmembrane region" description="Helical" evidence="8">
    <location>
        <begin position="693"/>
        <end position="714"/>
    </location>
</feature>
<evidence type="ECO:0000259" key="10">
    <source>
        <dbReference type="Pfam" id="PF13967"/>
    </source>
</evidence>
<evidence type="ECO:0000259" key="11">
    <source>
        <dbReference type="Pfam" id="PF14703"/>
    </source>
</evidence>
<dbReference type="Proteomes" id="UP000015100">
    <property type="component" value="Unassembled WGS sequence"/>
</dbReference>